<dbReference type="EMBL" id="JAGDEL010000003">
    <property type="protein sequence ID" value="MBO1511374.1"/>
    <property type="molecule type" value="Genomic_DNA"/>
</dbReference>
<name>A0ABS3MZT2_9BACI</name>
<reference evidence="1 2" key="1">
    <citation type="submission" date="2021-03" db="EMBL/GenBank/DDBJ databases">
        <title>Whole genome sequence of Metabacillus bambusae BG109.</title>
        <authorList>
            <person name="Jeong J.W."/>
        </authorList>
    </citation>
    <scope>NUCLEOTIDE SEQUENCE [LARGE SCALE GENOMIC DNA]</scope>
    <source>
        <strain evidence="1 2">BG109</strain>
    </source>
</reference>
<gene>
    <name evidence="1" type="ORF">I7822_06800</name>
</gene>
<evidence type="ECO:0000313" key="1">
    <source>
        <dbReference type="EMBL" id="MBO1511374.1"/>
    </source>
</evidence>
<keyword evidence="2" id="KW-1185">Reference proteome</keyword>
<protein>
    <submittedName>
        <fullName evidence="1">Uncharacterized protein</fullName>
    </submittedName>
</protein>
<organism evidence="1 2">
    <name type="scientific">Metabacillus bambusae</name>
    <dbReference type="NCBI Taxonomy" id="2795218"/>
    <lineage>
        <taxon>Bacteria</taxon>
        <taxon>Bacillati</taxon>
        <taxon>Bacillota</taxon>
        <taxon>Bacilli</taxon>
        <taxon>Bacillales</taxon>
        <taxon>Bacillaceae</taxon>
        <taxon>Metabacillus</taxon>
    </lineage>
</organism>
<accession>A0ABS3MZT2</accession>
<dbReference type="Proteomes" id="UP000663981">
    <property type="component" value="Unassembled WGS sequence"/>
</dbReference>
<proteinExistence type="predicted"/>
<dbReference type="RefSeq" id="WP_207976286.1">
    <property type="nucleotide sequence ID" value="NZ_JAGDEL010000003.1"/>
</dbReference>
<evidence type="ECO:0000313" key="2">
    <source>
        <dbReference type="Proteomes" id="UP000663981"/>
    </source>
</evidence>
<sequence length="164" mass="19390">MFGFLNRAKLKKDDLNGIAKLMYQDVSDDSWDKENLTKRNLDFTIESVRYIDIYTKRLMNTEFGIELLNKHFDNFVVRIGAYIGEVIKSNIKHDFYWYESDSVHNYSPNLDDRVYSNTKTQSVLYSKKWDIVILPLDVVSQFLKGNSPYSNFLIYVEETIRQNS</sequence>
<comment type="caution">
    <text evidence="1">The sequence shown here is derived from an EMBL/GenBank/DDBJ whole genome shotgun (WGS) entry which is preliminary data.</text>
</comment>